<protein>
    <recommendedName>
        <fullName evidence="4">WXG100 family type VII secretion target</fullName>
    </recommendedName>
</protein>
<organism evidence="2 3">
    <name type="scientific">Streptomyces thioluteus</name>
    <dbReference type="NCBI Taxonomy" id="66431"/>
    <lineage>
        <taxon>Bacteria</taxon>
        <taxon>Bacillati</taxon>
        <taxon>Actinomycetota</taxon>
        <taxon>Actinomycetes</taxon>
        <taxon>Kitasatosporales</taxon>
        <taxon>Streptomycetaceae</taxon>
        <taxon>Streptomyces</taxon>
    </lineage>
</organism>
<reference evidence="3" key="1">
    <citation type="journal article" date="2019" name="Int. J. Syst. Evol. Microbiol.">
        <title>The Global Catalogue of Microorganisms (GCM) 10K type strain sequencing project: providing services to taxonomists for standard genome sequencing and annotation.</title>
        <authorList>
            <consortium name="The Broad Institute Genomics Platform"/>
            <consortium name="The Broad Institute Genome Sequencing Center for Infectious Disease"/>
            <person name="Wu L."/>
            <person name="Ma J."/>
        </authorList>
    </citation>
    <scope>NUCLEOTIDE SEQUENCE [LARGE SCALE GENOMIC DNA]</scope>
    <source>
        <strain evidence="3">JCM 4087</strain>
    </source>
</reference>
<evidence type="ECO:0000256" key="1">
    <source>
        <dbReference type="SAM" id="MobiDB-lite"/>
    </source>
</evidence>
<evidence type="ECO:0000313" key="3">
    <source>
        <dbReference type="Proteomes" id="UP001501102"/>
    </source>
</evidence>
<accession>A0ABP6JA41</accession>
<feature type="region of interest" description="Disordered" evidence="1">
    <location>
        <begin position="134"/>
        <end position="179"/>
    </location>
</feature>
<evidence type="ECO:0008006" key="4">
    <source>
        <dbReference type="Google" id="ProtNLM"/>
    </source>
</evidence>
<name>A0ABP6JA41_STRTU</name>
<keyword evidence="3" id="KW-1185">Reference proteome</keyword>
<comment type="caution">
    <text evidence="2">The sequence shown here is derived from an EMBL/GenBank/DDBJ whole genome shotgun (WGS) entry which is preliminary data.</text>
</comment>
<evidence type="ECO:0000313" key="2">
    <source>
        <dbReference type="EMBL" id="GAA2925713.1"/>
    </source>
</evidence>
<dbReference type="EMBL" id="BAAAXZ010000083">
    <property type="protein sequence ID" value="GAA2925713.1"/>
    <property type="molecule type" value="Genomic_DNA"/>
</dbReference>
<gene>
    <name evidence="2" type="ORF">GCM10020221_22080</name>
</gene>
<proteinExistence type="predicted"/>
<sequence>MSAEGGPTSFDGMSFENMHASMAGANGAEIAAKGEALVKAEGEIEKIGNALKAHVGRTQWAGEGGDAFREWGDAFAKQVIKLAQVAGATGRHMSRAGAAIKTAADHMPKAPEGSMGMCSADAGKEKARVETMERANGSCPMSRPMDRPPQGPGVRIPLEPPVPSEPVVTETAPGDSPPMCRVLTDLKAR</sequence>
<dbReference type="Proteomes" id="UP001501102">
    <property type="component" value="Unassembled WGS sequence"/>
</dbReference>